<keyword evidence="4" id="KW-1185">Reference proteome</keyword>
<evidence type="ECO:0000259" key="2">
    <source>
        <dbReference type="PROSITE" id="PS50106"/>
    </source>
</evidence>
<gene>
    <name evidence="3" type="ORF">GSLYS_00014520001</name>
</gene>
<dbReference type="InterPro" id="IPR001478">
    <property type="entry name" value="PDZ"/>
</dbReference>
<feature type="compositionally biased region" description="Basic and acidic residues" evidence="1">
    <location>
        <begin position="31"/>
        <end position="41"/>
    </location>
</feature>
<dbReference type="InterPro" id="IPR051342">
    <property type="entry name" value="PDZ_scaffold"/>
</dbReference>
<evidence type="ECO:0000313" key="4">
    <source>
        <dbReference type="Proteomes" id="UP001497497"/>
    </source>
</evidence>
<dbReference type="SMART" id="SM00228">
    <property type="entry name" value="PDZ"/>
    <property type="match status" value="2"/>
</dbReference>
<feature type="domain" description="PDZ" evidence="2">
    <location>
        <begin position="170"/>
        <end position="248"/>
    </location>
</feature>
<dbReference type="PANTHER" id="PTHR19964">
    <property type="entry name" value="MULTIPLE PDZ DOMAIN PROTEIN"/>
    <property type="match status" value="1"/>
</dbReference>
<accession>A0AAV2I2X4</accession>
<feature type="domain" description="PDZ" evidence="2">
    <location>
        <begin position="495"/>
        <end position="580"/>
    </location>
</feature>
<proteinExistence type="predicted"/>
<evidence type="ECO:0000313" key="3">
    <source>
        <dbReference type="EMBL" id="CAL1540871.1"/>
    </source>
</evidence>
<feature type="region of interest" description="Disordered" evidence="1">
    <location>
        <begin position="138"/>
        <end position="157"/>
    </location>
</feature>
<dbReference type="PANTHER" id="PTHR19964:SF92">
    <property type="entry name" value="PATJ HOMOLOG"/>
    <property type="match status" value="1"/>
</dbReference>
<dbReference type="PROSITE" id="PS50106">
    <property type="entry name" value="PDZ"/>
    <property type="match status" value="2"/>
</dbReference>
<reference evidence="3 4" key="1">
    <citation type="submission" date="2024-04" db="EMBL/GenBank/DDBJ databases">
        <authorList>
            <consortium name="Genoscope - CEA"/>
            <person name="William W."/>
        </authorList>
    </citation>
    <scope>NUCLEOTIDE SEQUENCE [LARGE SCALE GENOMIC DNA]</scope>
</reference>
<name>A0AAV2I2X4_LYMST</name>
<dbReference type="InterPro" id="IPR036034">
    <property type="entry name" value="PDZ_sf"/>
</dbReference>
<feature type="region of interest" description="Disordered" evidence="1">
    <location>
        <begin position="80"/>
        <end position="112"/>
    </location>
</feature>
<dbReference type="CDD" id="cd06758">
    <property type="entry name" value="PDZ2_PDZD2-like"/>
    <property type="match status" value="1"/>
</dbReference>
<organism evidence="3 4">
    <name type="scientific">Lymnaea stagnalis</name>
    <name type="common">Great pond snail</name>
    <name type="synonym">Helix stagnalis</name>
    <dbReference type="NCBI Taxonomy" id="6523"/>
    <lineage>
        <taxon>Eukaryota</taxon>
        <taxon>Metazoa</taxon>
        <taxon>Spiralia</taxon>
        <taxon>Lophotrochozoa</taxon>
        <taxon>Mollusca</taxon>
        <taxon>Gastropoda</taxon>
        <taxon>Heterobranchia</taxon>
        <taxon>Euthyneura</taxon>
        <taxon>Panpulmonata</taxon>
        <taxon>Hygrophila</taxon>
        <taxon>Lymnaeoidea</taxon>
        <taxon>Lymnaeidae</taxon>
        <taxon>Lymnaea</taxon>
    </lineage>
</organism>
<dbReference type="SUPFAM" id="SSF50156">
    <property type="entry name" value="PDZ domain-like"/>
    <property type="match status" value="2"/>
</dbReference>
<dbReference type="EMBL" id="CAXITT010000403">
    <property type="protein sequence ID" value="CAL1540871.1"/>
    <property type="molecule type" value="Genomic_DNA"/>
</dbReference>
<feature type="compositionally biased region" description="Basic residues" evidence="1">
    <location>
        <begin position="21"/>
        <end position="30"/>
    </location>
</feature>
<comment type="caution">
    <text evidence="3">The sequence shown here is derived from an EMBL/GenBank/DDBJ whole genome shotgun (WGS) entry which is preliminary data.</text>
</comment>
<dbReference type="Gene3D" id="2.30.42.10">
    <property type="match status" value="2"/>
</dbReference>
<dbReference type="Proteomes" id="UP001497497">
    <property type="component" value="Unassembled WGS sequence"/>
</dbReference>
<sequence>MDAIKSYFSKIIPQGNVMRKGSGKWKRGRSRARDRTGEMPHRSASTSHVDYELHDYDMDAISMGSSRTFSPMLETFRQYHRASEPHCSRQESQRANHDATRTPPPSKPPRKDLIFSVQLDTEGLNDIGVEIDFVPSSANSSPKHRISGGNLSAVNPRHRGSDNDLAFVSDVSYGRDETSLGTLLRQTLTCKVVALNQASRCNLDGRVKVNDEIVDINGDSLHRETKHSARQLLQRAIKSGHVVLTIRRRRNRAAGPPPLPTRQTSLQESFQKIRSSSIDGLCSSENQVVQRSLEMESRARSLDESSLPDPVSFEDVNVDLNISSDDVFADSNTPSDKVTYVNLPHLCFHKNHTHGGSHSQNLITAENEKKDDNGQLSLLNNAVDDCQTTHFYLSGDDFDLHRQNSSSSTLVDEPDTKKISSGKECVESMGKTHTPNSRVPIKRFIGKIVQRQVDSSQQLKSDANPCFLATNMSTFNTMGLTQSSTSSSKKRVISKMHLKKDENGLGVHIAGGKGCKKGDIGIFIAAVTDGGAAQRDGRLRKGDELLMINGQSLIGMTHQEAVDVLRNSPSVVQLVVATKLKKSTSVATPTESTVDFQKHDNFNGDHAVGTDQKIKKNID</sequence>
<feature type="compositionally biased region" description="Basic and acidic residues" evidence="1">
    <location>
        <begin position="81"/>
        <end position="100"/>
    </location>
</feature>
<evidence type="ECO:0000256" key="1">
    <source>
        <dbReference type="SAM" id="MobiDB-lite"/>
    </source>
</evidence>
<feature type="region of interest" description="Disordered" evidence="1">
    <location>
        <begin position="18"/>
        <end position="47"/>
    </location>
</feature>
<feature type="non-terminal residue" evidence="3">
    <location>
        <position position="619"/>
    </location>
</feature>
<dbReference type="AlphaFoldDB" id="A0AAV2I2X4"/>
<dbReference type="Pfam" id="PF00595">
    <property type="entry name" value="PDZ"/>
    <property type="match status" value="1"/>
</dbReference>
<protein>
    <recommendedName>
        <fullName evidence="2">PDZ domain-containing protein</fullName>
    </recommendedName>
</protein>